<dbReference type="Proteomes" id="UP001177021">
    <property type="component" value="Unassembled WGS sequence"/>
</dbReference>
<sequence>MCLGLRNRVLGEHFCLGCMRTRMHIVICEEHGWAYVGIYDGFNCRDATNYLVNNIFYAVHDSLKGFYVIKIEIVVIKQKVKRVFVTWMC</sequence>
<protein>
    <submittedName>
        <fullName evidence="1">Uncharacterized protein</fullName>
    </submittedName>
</protein>
<evidence type="ECO:0000313" key="1">
    <source>
        <dbReference type="EMBL" id="CAJ2672471.1"/>
    </source>
</evidence>
<reference evidence="1" key="1">
    <citation type="submission" date="2023-10" db="EMBL/GenBank/DDBJ databases">
        <authorList>
            <person name="Rodriguez Cubillos JULIANA M."/>
            <person name="De Vega J."/>
        </authorList>
    </citation>
    <scope>NUCLEOTIDE SEQUENCE</scope>
</reference>
<gene>
    <name evidence="1" type="ORF">MILVUS5_LOCUS36097</name>
</gene>
<name>A0ACB0LSK3_TRIPR</name>
<proteinExistence type="predicted"/>
<organism evidence="1 2">
    <name type="scientific">Trifolium pratense</name>
    <name type="common">Red clover</name>
    <dbReference type="NCBI Taxonomy" id="57577"/>
    <lineage>
        <taxon>Eukaryota</taxon>
        <taxon>Viridiplantae</taxon>
        <taxon>Streptophyta</taxon>
        <taxon>Embryophyta</taxon>
        <taxon>Tracheophyta</taxon>
        <taxon>Spermatophyta</taxon>
        <taxon>Magnoliopsida</taxon>
        <taxon>eudicotyledons</taxon>
        <taxon>Gunneridae</taxon>
        <taxon>Pentapetalae</taxon>
        <taxon>rosids</taxon>
        <taxon>fabids</taxon>
        <taxon>Fabales</taxon>
        <taxon>Fabaceae</taxon>
        <taxon>Papilionoideae</taxon>
        <taxon>50 kb inversion clade</taxon>
        <taxon>NPAAA clade</taxon>
        <taxon>Hologalegina</taxon>
        <taxon>IRL clade</taxon>
        <taxon>Trifolieae</taxon>
        <taxon>Trifolium</taxon>
    </lineage>
</organism>
<dbReference type="EMBL" id="CASHSV030000716">
    <property type="protein sequence ID" value="CAJ2672471.1"/>
    <property type="molecule type" value="Genomic_DNA"/>
</dbReference>
<evidence type="ECO:0000313" key="2">
    <source>
        <dbReference type="Proteomes" id="UP001177021"/>
    </source>
</evidence>
<accession>A0ACB0LSK3</accession>
<comment type="caution">
    <text evidence="1">The sequence shown here is derived from an EMBL/GenBank/DDBJ whole genome shotgun (WGS) entry which is preliminary data.</text>
</comment>
<keyword evidence="2" id="KW-1185">Reference proteome</keyword>